<organism evidence="2 3">
    <name type="scientific">Aliivibrio sifiae</name>
    <dbReference type="NCBI Taxonomy" id="566293"/>
    <lineage>
        <taxon>Bacteria</taxon>
        <taxon>Pseudomonadati</taxon>
        <taxon>Pseudomonadota</taxon>
        <taxon>Gammaproteobacteria</taxon>
        <taxon>Vibrionales</taxon>
        <taxon>Vibrionaceae</taxon>
        <taxon>Aliivibrio</taxon>
    </lineage>
</organism>
<comment type="caution">
    <text evidence="2">The sequence shown here is derived from an EMBL/GenBank/DDBJ whole genome shotgun (WGS) entry which is preliminary data.</text>
</comment>
<evidence type="ECO:0000313" key="1">
    <source>
        <dbReference type="EMBL" id="GLR75750.1"/>
    </source>
</evidence>
<evidence type="ECO:0000313" key="3">
    <source>
        <dbReference type="Proteomes" id="UP000239273"/>
    </source>
</evidence>
<name>A0A2S7XLC2_9GAMM</name>
<reference evidence="1" key="4">
    <citation type="submission" date="2023-01" db="EMBL/GenBank/DDBJ databases">
        <title>Draft genome sequence of Aliivibrio sifiae strain NBRC 105001.</title>
        <authorList>
            <person name="Sun Q."/>
            <person name="Mori K."/>
        </authorList>
    </citation>
    <scope>NUCLEOTIDE SEQUENCE</scope>
    <source>
        <strain evidence="1">NBRC 105001</strain>
    </source>
</reference>
<dbReference type="EMBL" id="MSCP01000001">
    <property type="protein sequence ID" value="PQJ94446.1"/>
    <property type="molecule type" value="Genomic_DNA"/>
</dbReference>
<proteinExistence type="predicted"/>
<dbReference type="OrthoDB" id="7061692at2"/>
<accession>A0A2S7XLC2</accession>
<keyword evidence="4" id="KW-1185">Reference proteome</keyword>
<protein>
    <submittedName>
        <fullName evidence="2">Uncharacterized protein</fullName>
    </submittedName>
</protein>
<reference evidence="1" key="1">
    <citation type="journal article" date="2014" name="Int. J. Syst. Evol. Microbiol.">
        <title>Complete genome of a new Firmicutes species belonging to the dominant human colonic microbiota ('Ruminococcus bicirculans') reveals two chromosomes and a selective capacity to utilize plant glucans.</title>
        <authorList>
            <consortium name="NISC Comparative Sequencing Program"/>
            <person name="Wegmann U."/>
            <person name="Louis P."/>
            <person name="Goesmann A."/>
            <person name="Henrissat B."/>
            <person name="Duncan S.H."/>
            <person name="Flint H.J."/>
        </authorList>
    </citation>
    <scope>NUCLEOTIDE SEQUENCE</scope>
    <source>
        <strain evidence="1">NBRC 105001</strain>
    </source>
</reference>
<sequence>MSNVTQIKTLLAELVSTTQSPIYAVCDAITSYLEQNPRQKNLTIGGLRAALNRAPSGDSELIQAAYALTANPFDALEVRYKLYDDSITDVIDELDQHTYMVALNEQQYIDNDGNILKLEELNSRVFPYFVNRLQVPTNPLSLEEVGHR</sequence>
<dbReference type="RefSeq" id="WP_105063458.1">
    <property type="nucleotide sequence ID" value="NZ_BSOU01000006.1"/>
</dbReference>
<gene>
    <name evidence="2" type="ORF">BTO23_10410</name>
    <name evidence="1" type="ORF">GCM10007855_26240</name>
</gene>
<dbReference type="EMBL" id="BSOU01000006">
    <property type="protein sequence ID" value="GLR75750.1"/>
    <property type="molecule type" value="Genomic_DNA"/>
</dbReference>
<reference evidence="4" key="3">
    <citation type="journal article" date="2019" name="Int. J. Syst. Evol. Microbiol.">
        <title>The Global Catalogue of Microorganisms (GCM) 10K type strain sequencing project: providing services to taxonomists for standard genome sequencing and annotation.</title>
        <authorList>
            <consortium name="The Broad Institute Genomics Platform"/>
            <consortium name="The Broad Institute Genome Sequencing Center for Infectious Disease"/>
            <person name="Wu L."/>
            <person name="Ma J."/>
        </authorList>
    </citation>
    <scope>NUCLEOTIDE SEQUENCE [LARGE SCALE GENOMIC DNA]</scope>
    <source>
        <strain evidence="4">NBRC 105001</strain>
    </source>
</reference>
<dbReference type="Proteomes" id="UP000239273">
    <property type="component" value="Unassembled WGS sequence"/>
</dbReference>
<evidence type="ECO:0000313" key="4">
    <source>
        <dbReference type="Proteomes" id="UP001156660"/>
    </source>
</evidence>
<dbReference type="Proteomes" id="UP001156660">
    <property type="component" value="Unassembled WGS sequence"/>
</dbReference>
<reference evidence="2 3" key="2">
    <citation type="submission" date="2016-12" db="EMBL/GenBank/DDBJ databases">
        <title>Diversity of luminous bacteria.</title>
        <authorList>
            <person name="Yoshizawa S."/>
            <person name="Kogure K."/>
        </authorList>
    </citation>
    <scope>NUCLEOTIDE SEQUENCE [LARGE SCALE GENOMIC DNA]</scope>
    <source>
        <strain evidence="2 3">NBRC 105001</strain>
    </source>
</reference>
<dbReference type="AlphaFoldDB" id="A0A2S7XLC2"/>
<evidence type="ECO:0000313" key="2">
    <source>
        <dbReference type="EMBL" id="PQJ94446.1"/>
    </source>
</evidence>